<gene>
    <name evidence="7" type="ORF">EMPG_15884</name>
</gene>
<evidence type="ECO:0000313" key="7">
    <source>
        <dbReference type="EMBL" id="KLJ08680.1"/>
    </source>
</evidence>
<evidence type="ECO:0000313" key="8">
    <source>
        <dbReference type="Proteomes" id="UP000053573"/>
    </source>
</evidence>
<comment type="caution">
    <text evidence="7">The sequence shown here is derived from an EMBL/GenBank/DDBJ whole genome shotgun (WGS) entry which is preliminary data.</text>
</comment>
<feature type="region of interest" description="Disordered" evidence="5">
    <location>
        <begin position="46"/>
        <end position="205"/>
    </location>
</feature>
<reference evidence="8" key="1">
    <citation type="journal article" date="2015" name="PLoS Genet.">
        <title>The dynamic genome and transcriptome of the human fungal pathogen Blastomyces and close relative Emmonsia.</title>
        <authorList>
            <person name="Munoz J.F."/>
            <person name="Gauthier G.M."/>
            <person name="Desjardins C.A."/>
            <person name="Gallo J.E."/>
            <person name="Holder J."/>
            <person name="Sullivan T.D."/>
            <person name="Marty A.J."/>
            <person name="Carmen J.C."/>
            <person name="Chen Z."/>
            <person name="Ding L."/>
            <person name="Gujja S."/>
            <person name="Magrini V."/>
            <person name="Misas E."/>
            <person name="Mitreva M."/>
            <person name="Priest M."/>
            <person name="Saif S."/>
            <person name="Whiston E.A."/>
            <person name="Young S."/>
            <person name="Zeng Q."/>
            <person name="Goldman W.E."/>
            <person name="Mardis E.R."/>
            <person name="Taylor J.W."/>
            <person name="McEwen J.G."/>
            <person name="Clay O.K."/>
            <person name="Klein B.S."/>
            <person name="Cuomo C.A."/>
        </authorList>
    </citation>
    <scope>NUCLEOTIDE SEQUENCE [LARGE SCALE GENOMIC DNA]</scope>
    <source>
        <strain evidence="8">UAMH 139</strain>
    </source>
</reference>
<feature type="compositionally biased region" description="Pro residues" evidence="5">
    <location>
        <begin position="54"/>
        <end position="66"/>
    </location>
</feature>
<name>A0A0H1BBC4_9EURO</name>
<dbReference type="GO" id="GO:0008270">
    <property type="term" value="F:zinc ion binding"/>
    <property type="evidence" value="ECO:0007669"/>
    <property type="project" value="UniProtKB-KW"/>
</dbReference>
<dbReference type="GO" id="GO:0061665">
    <property type="term" value="F:SUMO ligase activity"/>
    <property type="evidence" value="ECO:0007669"/>
    <property type="project" value="TreeGrafter"/>
</dbReference>
<evidence type="ECO:0000256" key="2">
    <source>
        <dbReference type="ARBA" id="ARBA00022771"/>
    </source>
</evidence>
<dbReference type="GO" id="GO:0016925">
    <property type="term" value="P:protein sumoylation"/>
    <property type="evidence" value="ECO:0007669"/>
    <property type="project" value="TreeGrafter"/>
</dbReference>
<protein>
    <recommendedName>
        <fullName evidence="6">SP-RING-type domain-containing protein</fullName>
    </recommendedName>
</protein>
<evidence type="ECO:0000259" key="6">
    <source>
        <dbReference type="PROSITE" id="PS51044"/>
    </source>
</evidence>
<dbReference type="Proteomes" id="UP000053573">
    <property type="component" value="Unassembled WGS sequence"/>
</dbReference>
<dbReference type="InterPro" id="IPR018527">
    <property type="entry name" value="Rubredoxin_Fe_BS"/>
</dbReference>
<sequence>MRTPKRPHNRRQSTDARHSELELTSLNSTLNKFVGARQKSWMLNLNSSPKSNILPPPAKQPTPAPTPDHSATIPSQSRDSARDQERLSTLDSGKEGTSNNTQGQNGPVTPSFEQLPISPVSPNCPSQSAPAPVLPSAPPSISNSRPEQISQTAPTTDRQSTVLPSPDSHHGCSTRAVSESGPGDSSIPGAVPFPPHQSSRPLSEVVLQRDPSLEATNDMRHSPLSISQTPRTAGNSLVMEVHRDKRARIVSGNSAMPQPYQPQNAAPANTQSTLDMRNNSHAFLNPPSSEPFSWKKYTPILDRFPAPPGTSENSRISLLQNACENEDVFYIALHQVYCLHTISPSFLPPSKFSARQIAGLELVSQLLVQNECLSKPFVEACAGFPAPFGDVVKYCSIYPAVCNQVLSFLGALADRWLPFETSVASRGYPPLTDELIDVFGLTSSTFRHIIFTACHRRLTGTRNDRVAESYTRIFQKNEEFYQQRRLRKDSTNPVSPAQIQYENEFLKTQYQRLWVQYNTLNRTVHGAINYQLPQQNQGAYFPITGASSRQPQTQNYVIQGPQRPPIPRAYPQVRSSYPSPAANSSQYPLQPSQQYASTPFPNSVYATISSPTHAYAAASARPMMNRPHSNSLPPISSEFVPLLDNTNTQLRHGAFIHSSVQPSQANRTTAQPFYPKPNNLLLPPAGVPPMETANPNPLVVGLHQAFLREKFMAINNKDRGSGPTQLFQYLHSFAILPSSIQMQAPIRKLQFAITSTEYQKFPIRLNAAAKRSSPVLGVSDGRQTYQLRCIKMNSPFPTLSEHQWAVSDTAWPTAIYIHVNGIEHFVRRKPHFGRDLPLNITSSLTEGLNEISITILWGAAERNSKATYAVALEILEFASPNRVSSFIQHQPSSTSLDRIKNRLTGLNTNDDDIAVVDEHITVNLVDPFTAQIFNIPARTKFCSHMECFDLETFLTTRLPRLAKGHGMAEDWKCPICGKDARPKSLIIDDFFIAIRRKLEETKQLEVKAILVRPDGSWEPKPEGNGNNINNIRSSEPRLLKRKREPSEGGWASASPNKRGQQQLHSNVSSKQSHTPEVIELD</sequence>
<feature type="compositionally biased region" description="Polar residues" evidence="5">
    <location>
        <begin position="95"/>
        <end position="112"/>
    </location>
</feature>
<keyword evidence="2 4" id="KW-0863">Zinc-finger</keyword>
<dbReference type="InterPro" id="IPR013083">
    <property type="entry name" value="Znf_RING/FYVE/PHD"/>
</dbReference>
<feature type="region of interest" description="Disordered" evidence="5">
    <location>
        <begin position="1"/>
        <end position="23"/>
    </location>
</feature>
<dbReference type="GO" id="GO:0000785">
    <property type="term" value="C:chromatin"/>
    <property type="evidence" value="ECO:0007669"/>
    <property type="project" value="TreeGrafter"/>
</dbReference>
<dbReference type="PANTHER" id="PTHR10782">
    <property type="entry name" value="ZINC FINGER MIZ DOMAIN-CONTAINING PROTEIN"/>
    <property type="match status" value="1"/>
</dbReference>
<dbReference type="PROSITE" id="PS00202">
    <property type="entry name" value="RUBREDOXIN"/>
    <property type="match status" value="1"/>
</dbReference>
<dbReference type="PROSITE" id="PS51044">
    <property type="entry name" value="ZF_SP_RING"/>
    <property type="match status" value="1"/>
</dbReference>
<feature type="region of interest" description="Disordered" evidence="5">
    <location>
        <begin position="1014"/>
        <end position="1081"/>
    </location>
</feature>
<keyword evidence="3" id="KW-0862">Zinc</keyword>
<dbReference type="InterPro" id="IPR004181">
    <property type="entry name" value="Znf_MIZ"/>
</dbReference>
<feature type="compositionally biased region" description="Polar residues" evidence="5">
    <location>
        <begin position="573"/>
        <end position="583"/>
    </location>
</feature>
<keyword evidence="1" id="KW-0479">Metal-binding</keyword>
<feature type="compositionally biased region" description="Polar residues" evidence="5">
    <location>
        <begin position="1053"/>
        <end position="1074"/>
    </location>
</feature>
<evidence type="ECO:0000256" key="3">
    <source>
        <dbReference type="ARBA" id="ARBA00022833"/>
    </source>
</evidence>
<dbReference type="AlphaFoldDB" id="A0A0H1BBC4"/>
<dbReference type="Pfam" id="PF02891">
    <property type="entry name" value="zf-MIZ"/>
    <property type="match status" value="1"/>
</dbReference>
<dbReference type="Gene3D" id="3.30.40.10">
    <property type="entry name" value="Zinc/RING finger domain, C3HC4 (zinc finger)"/>
    <property type="match status" value="1"/>
</dbReference>
<feature type="compositionally biased region" description="Basic and acidic residues" evidence="5">
    <location>
        <begin position="79"/>
        <end position="94"/>
    </location>
</feature>
<keyword evidence="8" id="KW-1185">Reference proteome</keyword>
<dbReference type="STRING" id="2060906.A0A0H1BBC4"/>
<proteinExistence type="predicted"/>
<dbReference type="EMBL" id="LDEV01002550">
    <property type="protein sequence ID" value="KLJ08680.1"/>
    <property type="molecule type" value="Genomic_DNA"/>
</dbReference>
<evidence type="ECO:0000256" key="5">
    <source>
        <dbReference type="SAM" id="MobiDB-lite"/>
    </source>
</evidence>
<evidence type="ECO:0000256" key="4">
    <source>
        <dbReference type="PROSITE-ProRule" id="PRU00452"/>
    </source>
</evidence>
<accession>A0A0H1BBC4</accession>
<feature type="region of interest" description="Disordered" evidence="5">
    <location>
        <begin position="557"/>
        <end position="591"/>
    </location>
</feature>
<dbReference type="OrthoDB" id="27975at2759"/>
<feature type="compositionally biased region" description="Basic and acidic residues" evidence="5">
    <location>
        <begin position="12"/>
        <end position="21"/>
    </location>
</feature>
<feature type="compositionally biased region" description="Basic residues" evidence="5">
    <location>
        <begin position="1"/>
        <end position="11"/>
    </location>
</feature>
<feature type="domain" description="SP-RING-type" evidence="6">
    <location>
        <begin position="909"/>
        <end position="1000"/>
    </location>
</feature>
<evidence type="ECO:0000256" key="1">
    <source>
        <dbReference type="ARBA" id="ARBA00022723"/>
    </source>
</evidence>
<feature type="compositionally biased region" description="Polar residues" evidence="5">
    <location>
        <begin position="143"/>
        <end position="163"/>
    </location>
</feature>
<dbReference type="PANTHER" id="PTHR10782:SF4">
    <property type="entry name" value="TONALLI, ISOFORM E"/>
    <property type="match status" value="1"/>
</dbReference>
<organism evidence="7 8">
    <name type="scientific">Blastomyces silverae</name>
    <dbReference type="NCBI Taxonomy" id="2060906"/>
    <lineage>
        <taxon>Eukaryota</taxon>
        <taxon>Fungi</taxon>
        <taxon>Dikarya</taxon>
        <taxon>Ascomycota</taxon>
        <taxon>Pezizomycotina</taxon>
        <taxon>Eurotiomycetes</taxon>
        <taxon>Eurotiomycetidae</taxon>
        <taxon>Onygenales</taxon>
        <taxon>Ajellomycetaceae</taxon>
        <taxon>Blastomyces</taxon>
    </lineage>
</organism>